<dbReference type="Gene3D" id="3.30.200.20">
    <property type="entry name" value="Phosphorylase Kinase, domain 1"/>
    <property type="match status" value="1"/>
</dbReference>
<dbReference type="Pfam" id="PF01636">
    <property type="entry name" value="APH"/>
    <property type="match status" value="1"/>
</dbReference>
<dbReference type="PROSITE" id="PS00108">
    <property type="entry name" value="PROTEIN_KINASE_ST"/>
    <property type="match status" value="1"/>
</dbReference>
<keyword evidence="2" id="KW-0808">Transferase</keyword>
<gene>
    <name evidence="2" type="ORF">HHL27_16290</name>
</gene>
<dbReference type="SUPFAM" id="SSF56112">
    <property type="entry name" value="Protein kinase-like (PK-like)"/>
    <property type="match status" value="1"/>
</dbReference>
<dbReference type="AlphaFoldDB" id="A0A7Y0BRH0"/>
<proteinExistence type="predicted"/>
<evidence type="ECO:0000259" key="1">
    <source>
        <dbReference type="Pfam" id="PF01636"/>
    </source>
</evidence>
<comment type="caution">
    <text evidence="2">The sequence shown here is derived from an EMBL/GenBank/DDBJ whole genome shotgun (WGS) entry which is preliminary data.</text>
</comment>
<dbReference type="CDD" id="cd05154">
    <property type="entry name" value="ACAD10_11_N-like"/>
    <property type="match status" value="1"/>
</dbReference>
<evidence type="ECO:0000313" key="3">
    <source>
        <dbReference type="Proteomes" id="UP000583556"/>
    </source>
</evidence>
<name>A0A7Y0BRH0_9SPHN</name>
<dbReference type="Proteomes" id="UP000583556">
    <property type="component" value="Unassembled WGS sequence"/>
</dbReference>
<dbReference type="PANTHER" id="PTHR47829:SF1">
    <property type="entry name" value="HAD FAMILY PHOSPHATASE"/>
    <property type="match status" value="1"/>
</dbReference>
<protein>
    <submittedName>
        <fullName evidence="2">Phosphotransferase family protein</fullName>
    </submittedName>
</protein>
<sequence length="352" mass="39225">MSGERTAGPVEERHRFDEAALARWMEENVAGYAGPLTVEKFAGGQSNPTFRLSTPTRQYVLRRKPAGLLHASAHAVDREFRVMQALGGQGFPVPRVLGLCSDDAVIGSMFYVMDLVPGRVFWDPLLPDLSPAERAAAYDSMNSTIARMHAFDVDAIGLGDYGRPGNYVERQVARFSKQYREDELAGRNADMDRLIEWLPANMPRDAESRRLVHGDYKMDNVMFAADRPEIRAVLDWELSTLGDPLADFAYNVMVWRTPGEAGNSLATARPEGIPSEEDYVAAYCARTGRERIPALSFYVSFNMFRLAAILHGIIGRTLRGNASNAQSHEVARRFAPLAAAAWEQAQRAERER</sequence>
<dbReference type="EMBL" id="JABBGM010000008">
    <property type="protein sequence ID" value="NML95235.1"/>
    <property type="molecule type" value="Genomic_DNA"/>
</dbReference>
<evidence type="ECO:0000313" key="2">
    <source>
        <dbReference type="EMBL" id="NML95235.1"/>
    </source>
</evidence>
<dbReference type="RefSeq" id="WP_169494446.1">
    <property type="nucleotide sequence ID" value="NZ_JABBGM010000008.1"/>
</dbReference>
<organism evidence="2 3">
    <name type="scientific">Novosphingobium olei</name>
    <dbReference type="NCBI Taxonomy" id="2728851"/>
    <lineage>
        <taxon>Bacteria</taxon>
        <taxon>Pseudomonadati</taxon>
        <taxon>Pseudomonadota</taxon>
        <taxon>Alphaproteobacteria</taxon>
        <taxon>Sphingomonadales</taxon>
        <taxon>Sphingomonadaceae</taxon>
        <taxon>Novosphingobium</taxon>
    </lineage>
</organism>
<accession>A0A7Y0BRH0</accession>
<dbReference type="Gene3D" id="3.90.1200.10">
    <property type="match status" value="1"/>
</dbReference>
<dbReference type="InterPro" id="IPR002575">
    <property type="entry name" value="Aminoglycoside_PTrfase"/>
</dbReference>
<dbReference type="InterPro" id="IPR052898">
    <property type="entry name" value="ACAD10-like"/>
</dbReference>
<dbReference type="GO" id="GO:0004672">
    <property type="term" value="F:protein kinase activity"/>
    <property type="evidence" value="ECO:0007669"/>
    <property type="project" value="InterPro"/>
</dbReference>
<reference evidence="2 3" key="1">
    <citation type="submission" date="2020-04" db="EMBL/GenBank/DDBJ databases">
        <title>Novosphingobium sp. TW-4 isolated from soil.</title>
        <authorList>
            <person name="Dahal R.H."/>
            <person name="Chaudhary D.K."/>
        </authorList>
    </citation>
    <scope>NUCLEOTIDE SEQUENCE [LARGE SCALE GENOMIC DNA]</scope>
    <source>
        <strain evidence="2 3">TW-4</strain>
    </source>
</reference>
<dbReference type="InterPro" id="IPR011009">
    <property type="entry name" value="Kinase-like_dom_sf"/>
</dbReference>
<dbReference type="PANTHER" id="PTHR47829">
    <property type="entry name" value="HYDROLASE, PUTATIVE (AFU_ORTHOLOGUE AFUA_1G12880)-RELATED"/>
    <property type="match status" value="1"/>
</dbReference>
<keyword evidence="3" id="KW-1185">Reference proteome</keyword>
<feature type="domain" description="Aminoglycoside phosphotransferase" evidence="1">
    <location>
        <begin position="37"/>
        <end position="261"/>
    </location>
</feature>
<dbReference type="InterPro" id="IPR008271">
    <property type="entry name" value="Ser/Thr_kinase_AS"/>
</dbReference>
<dbReference type="InterPro" id="IPR041726">
    <property type="entry name" value="ACAD10_11_N"/>
</dbReference>